<keyword evidence="12" id="KW-0238">DNA-binding</keyword>
<keyword evidence="3" id="KW-0677">Repeat</keyword>
<keyword evidence="13" id="KW-1185">Reference proteome</keyword>
<reference evidence="11" key="3">
    <citation type="submission" date="2020-06" db="EMBL/GenBank/DDBJ databases">
        <title>Helianthus annuus Genome sequencing and assembly Release 2.</title>
        <authorList>
            <person name="Gouzy J."/>
            <person name="Langlade N."/>
            <person name="Munos S."/>
        </authorList>
    </citation>
    <scope>NUCLEOTIDE SEQUENCE</scope>
    <source>
        <tissue evidence="11">Leaves</tissue>
    </source>
</reference>
<dbReference type="InParanoid" id="A0A251RMD7"/>
<sequence length="133" mass="15030">MSIEMEKMVTGSSNISGTFECKTCGKRFQSFQALGGHQGIHRKVDHINERTLLTLNFLAPKAALHRCKICLKEFETGPALGGHMTRHRLQKDLDKEVVEGGGLMLIAAEAQLEAEERHYMELMLAAKEWRLFM</sequence>
<evidence type="ECO:0000256" key="5">
    <source>
        <dbReference type="ARBA" id="ARBA00022833"/>
    </source>
</evidence>
<keyword evidence="7" id="KW-0804">Transcription</keyword>
<dbReference type="EMBL" id="MNCJ02000332">
    <property type="protein sequence ID" value="KAF5754250.1"/>
    <property type="molecule type" value="Genomic_DNA"/>
</dbReference>
<evidence type="ECO:0000313" key="11">
    <source>
        <dbReference type="EMBL" id="KAF5754250.1"/>
    </source>
</evidence>
<reference evidence="11 13" key="1">
    <citation type="journal article" date="2017" name="Nature">
        <title>The sunflower genome provides insights into oil metabolism, flowering and Asterid evolution.</title>
        <authorList>
            <person name="Badouin H."/>
            <person name="Gouzy J."/>
            <person name="Grassa C.J."/>
            <person name="Murat F."/>
            <person name="Staton S.E."/>
            <person name="Cottret L."/>
            <person name="Lelandais-Briere C."/>
            <person name="Owens G.L."/>
            <person name="Carrere S."/>
            <person name="Mayjonade B."/>
            <person name="Legrand L."/>
            <person name="Gill N."/>
            <person name="Kane N.C."/>
            <person name="Bowers J.E."/>
            <person name="Hubner S."/>
            <person name="Bellec A."/>
            <person name="Berard A."/>
            <person name="Berges H."/>
            <person name="Blanchet N."/>
            <person name="Boniface M.C."/>
            <person name="Brunel D."/>
            <person name="Catrice O."/>
            <person name="Chaidir N."/>
            <person name="Claudel C."/>
            <person name="Donnadieu C."/>
            <person name="Faraut T."/>
            <person name="Fievet G."/>
            <person name="Helmstetter N."/>
            <person name="King M."/>
            <person name="Knapp S.J."/>
            <person name="Lai Z."/>
            <person name="Le Paslier M.C."/>
            <person name="Lippi Y."/>
            <person name="Lorenzon L."/>
            <person name="Mandel J.R."/>
            <person name="Marage G."/>
            <person name="Marchand G."/>
            <person name="Marquand E."/>
            <person name="Bret-Mestries E."/>
            <person name="Morien E."/>
            <person name="Nambeesan S."/>
            <person name="Nguyen T."/>
            <person name="Pegot-Espagnet P."/>
            <person name="Pouilly N."/>
            <person name="Raftis F."/>
            <person name="Sallet E."/>
            <person name="Schiex T."/>
            <person name="Thomas J."/>
            <person name="Vandecasteele C."/>
            <person name="Vares D."/>
            <person name="Vear F."/>
            <person name="Vautrin S."/>
            <person name="Crespi M."/>
            <person name="Mangin B."/>
            <person name="Burke J.M."/>
            <person name="Salse J."/>
            <person name="Munos S."/>
            <person name="Vincourt P."/>
            <person name="Rieseberg L.H."/>
            <person name="Langlade N.B."/>
        </authorList>
    </citation>
    <scope>NUCLEOTIDE SEQUENCE [LARGE SCALE GENOMIC DNA]</scope>
    <source>
        <strain evidence="13">cv. SF193</strain>
        <tissue evidence="11">Leaves</tissue>
    </source>
</reference>
<feature type="domain" description="C2H2-type" evidence="10">
    <location>
        <begin position="19"/>
        <end position="51"/>
    </location>
</feature>
<dbReference type="GO" id="GO:0010200">
    <property type="term" value="P:response to chitin"/>
    <property type="evidence" value="ECO:0000318"/>
    <property type="project" value="GO_Central"/>
</dbReference>
<dbReference type="SMART" id="SM00355">
    <property type="entry name" value="ZnF_C2H2"/>
    <property type="match status" value="2"/>
</dbReference>
<evidence type="ECO:0000256" key="6">
    <source>
        <dbReference type="ARBA" id="ARBA00023015"/>
    </source>
</evidence>
<evidence type="ECO:0000256" key="3">
    <source>
        <dbReference type="ARBA" id="ARBA00022737"/>
    </source>
</evidence>
<name>A0A251RMD7_HELAN</name>
<keyword evidence="8" id="KW-0539">Nucleus</keyword>
<protein>
    <submittedName>
        <fullName evidence="12">Putative zinc finger C2H2-type/integrase DNA-binding domain-containing protein</fullName>
    </submittedName>
    <submittedName>
        <fullName evidence="11">Transcription factor C2H2 family</fullName>
    </submittedName>
</protein>
<dbReference type="InterPro" id="IPR013087">
    <property type="entry name" value="Znf_C2H2_type"/>
</dbReference>
<proteinExistence type="predicted"/>
<evidence type="ECO:0000256" key="7">
    <source>
        <dbReference type="ARBA" id="ARBA00023163"/>
    </source>
</evidence>
<dbReference type="PROSITE" id="PS00028">
    <property type="entry name" value="ZINC_FINGER_C2H2_1"/>
    <property type="match status" value="2"/>
</dbReference>
<dbReference type="PROSITE" id="PS50157">
    <property type="entry name" value="ZINC_FINGER_C2H2_2"/>
    <property type="match status" value="2"/>
</dbReference>
<evidence type="ECO:0000313" key="13">
    <source>
        <dbReference type="Proteomes" id="UP000215914"/>
    </source>
</evidence>
<keyword evidence="6" id="KW-0805">Transcription regulation</keyword>
<evidence type="ECO:0000256" key="4">
    <source>
        <dbReference type="ARBA" id="ARBA00022771"/>
    </source>
</evidence>
<dbReference type="GO" id="GO:0003677">
    <property type="term" value="F:DNA binding"/>
    <property type="evidence" value="ECO:0007669"/>
    <property type="project" value="UniProtKB-KW"/>
</dbReference>
<dbReference type="Gene3D" id="3.30.160.60">
    <property type="entry name" value="Classic Zinc Finger"/>
    <property type="match status" value="1"/>
</dbReference>
<dbReference type="InterPro" id="IPR036236">
    <property type="entry name" value="Znf_C2H2_sf"/>
</dbReference>
<organism evidence="12 13">
    <name type="scientific">Helianthus annuus</name>
    <name type="common">Common sunflower</name>
    <dbReference type="NCBI Taxonomy" id="4232"/>
    <lineage>
        <taxon>Eukaryota</taxon>
        <taxon>Viridiplantae</taxon>
        <taxon>Streptophyta</taxon>
        <taxon>Embryophyta</taxon>
        <taxon>Tracheophyta</taxon>
        <taxon>Spermatophyta</taxon>
        <taxon>Magnoliopsida</taxon>
        <taxon>eudicotyledons</taxon>
        <taxon>Gunneridae</taxon>
        <taxon>Pentapetalae</taxon>
        <taxon>asterids</taxon>
        <taxon>campanulids</taxon>
        <taxon>Asterales</taxon>
        <taxon>Asteraceae</taxon>
        <taxon>Asteroideae</taxon>
        <taxon>Heliantheae alliance</taxon>
        <taxon>Heliantheae</taxon>
        <taxon>Helianthus</taxon>
    </lineage>
</organism>
<dbReference type="Pfam" id="PF13912">
    <property type="entry name" value="zf-C2H2_6"/>
    <property type="match status" value="2"/>
</dbReference>
<dbReference type="AlphaFoldDB" id="A0A251RMD7"/>
<feature type="domain" description="C2H2-type" evidence="10">
    <location>
        <begin position="65"/>
        <end position="92"/>
    </location>
</feature>
<dbReference type="Proteomes" id="UP000215914">
    <property type="component" value="Chromosome 17"/>
</dbReference>
<gene>
    <name evidence="12" type="ORF">HannXRQ_Chr17g0540881</name>
    <name evidence="11" type="ORF">HanXRQr2_Chr17g0789101</name>
</gene>
<dbReference type="GO" id="GO:0005634">
    <property type="term" value="C:nucleus"/>
    <property type="evidence" value="ECO:0007669"/>
    <property type="project" value="UniProtKB-SubCell"/>
</dbReference>
<evidence type="ECO:0000256" key="2">
    <source>
        <dbReference type="ARBA" id="ARBA00022723"/>
    </source>
</evidence>
<keyword evidence="4 9" id="KW-0863">Zinc-finger</keyword>
<dbReference type="PANTHER" id="PTHR26374:SF413">
    <property type="entry name" value="ZINC FINGER C2H2-TYPE_INTEGRASE DNA-BINDING DOMAIN-CONTAINING PROTEIN-RELATED"/>
    <property type="match status" value="1"/>
</dbReference>
<reference evidence="12" key="2">
    <citation type="submission" date="2017-02" db="EMBL/GenBank/DDBJ databases">
        <title>Sunflower complete genome.</title>
        <authorList>
            <person name="Langlade N."/>
            <person name="Munos S."/>
        </authorList>
    </citation>
    <scope>NUCLEOTIDE SEQUENCE [LARGE SCALE GENOMIC DNA]</scope>
    <source>
        <tissue evidence="12">Leaves</tissue>
    </source>
</reference>
<evidence type="ECO:0000313" key="12">
    <source>
        <dbReference type="EMBL" id="OTF85525.1"/>
    </source>
</evidence>
<keyword evidence="5" id="KW-0862">Zinc</keyword>
<accession>A0A251RMD7</accession>
<evidence type="ECO:0000256" key="1">
    <source>
        <dbReference type="ARBA" id="ARBA00004123"/>
    </source>
</evidence>
<evidence type="ECO:0000259" key="10">
    <source>
        <dbReference type="PROSITE" id="PS50157"/>
    </source>
</evidence>
<comment type="subcellular location">
    <subcellularLocation>
        <location evidence="1">Nucleus</location>
    </subcellularLocation>
</comment>
<dbReference type="STRING" id="4232.A0A251RMD7"/>
<dbReference type="GO" id="GO:0008270">
    <property type="term" value="F:zinc ion binding"/>
    <property type="evidence" value="ECO:0007669"/>
    <property type="project" value="UniProtKB-KW"/>
</dbReference>
<dbReference type="EMBL" id="CM007906">
    <property type="protein sequence ID" value="OTF85525.1"/>
    <property type="molecule type" value="Genomic_DNA"/>
</dbReference>
<keyword evidence="2" id="KW-0479">Metal-binding</keyword>
<evidence type="ECO:0000256" key="8">
    <source>
        <dbReference type="ARBA" id="ARBA00023242"/>
    </source>
</evidence>
<evidence type="ECO:0000256" key="9">
    <source>
        <dbReference type="PROSITE-ProRule" id="PRU00042"/>
    </source>
</evidence>
<dbReference type="SUPFAM" id="SSF57667">
    <property type="entry name" value="beta-beta-alpha zinc fingers"/>
    <property type="match status" value="1"/>
</dbReference>
<dbReference type="Gramene" id="mRNA:HanXRQr2_Chr17g0789101">
    <property type="protein sequence ID" value="CDS:HanXRQr2_Chr17g0789101.1"/>
    <property type="gene ID" value="HanXRQr2_Chr17g0789101"/>
</dbReference>
<dbReference type="PANTHER" id="PTHR26374">
    <property type="entry name" value="ZINC FINGER PROTEIN ZAT5"/>
    <property type="match status" value="1"/>
</dbReference>